<dbReference type="EMBL" id="CM035435">
    <property type="protein sequence ID" value="KAH7290618.1"/>
    <property type="molecule type" value="Genomic_DNA"/>
</dbReference>
<organism evidence="3 4">
    <name type="scientific">Ceratopteris richardii</name>
    <name type="common">Triangle waterfern</name>
    <dbReference type="NCBI Taxonomy" id="49495"/>
    <lineage>
        <taxon>Eukaryota</taxon>
        <taxon>Viridiplantae</taxon>
        <taxon>Streptophyta</taxon>
        <taxon>Embryophyta</taxon>
        <taxon>Tracheophyta</taxon>
        <taxon>Polypodiopsida</taxon>
        <taxon>Polypodiidae</taxon>
        <taxon>Polypodiales</taxon>
        <taxon>Pteridineae</taxon>
        <taxon>Pteridaceae</taxon>
        <taxon>Parkerioideae</taxon>
        <taxon>Ceratopteris</taxon>
    </lineage>
</organism>
<feature type="region of interest" description="Disordered" evidence="2">
    <location>
        <begin position="1"/>
        <end position="28"/>
    </location>
</feature>
<dbReference type="AlphaFoldDB" id="A0A8T2R4D3"/>
<dbReference type="Pfam" id="PF25015">
    <property type="entry name" value="RBD_AKAP-17A"/>
    <property type="match status" value="1"/>
</dbReference>
<keyword evidence="4" id="KW-1185">Reference proteome</keyword>
<reference evidence="3" key="1">
    <citation type="submission" date="2021-08" db="EMBL/GenBank/DDBJ databases">
        <title>WGS assembly of Ceratopteris richardii.</title>
        <authorList>
            <person name="Marchant D.B."/>
            <person name="Chen G."/>
            <person name="Jenkins J."/>
            <person name="Shu S."/>
            <person name="Leebens-Mack J."/>
            <person name="Grimwood J."/>
            <person name="Schmutz J."/>
            <person name="Soltis P."/>
            <person name="Soltis D."/>
            <person name="Chen Z.-H."/>
        </authorList>
    </citation>
    <scope>NUCLEOTIDE SEQUENCE</scope>
    <source>
        <strain evidence="3">Whitten #5841</strain>
        <tissue evidence="3">Leaf</tissue>
    </source>
</reference>
<accession>A0A8T2R4D3</accession>
<dbReference type="InterPro" id="IPR056852">
    <property type="entry name" value="AK17A/B"/>
</dbReference>
<dbReference type="PANTHER" id="PTHR12484:SF4">
    <property type="entry name" value="A-KINASE ANCHOR PROTEIN 17A"/>
    <property type="match status" value="1"/>
</dbReference>
<keyword evidence="1" id="KW-0175">Coiled coil</keyword>
<protein>
    <submittedName>
        <fullName evidence="3">Uncharacterized protein</fullName>
    </submittedName>
</protein>
<evidence type="ECO:0000256" key="1">
    <source>
        <dbReference type="SAM" id="Coils"/>
    </source>
</evidence>
<evidence type="ECO:0000313" key="3">
    <source>
        <dbReference type="EMBL" id="KAH7290618.1"/>
    </source>
</evidence>
<dbReference type="Proteomes" id="UP000825935">
    <property type="component" value="Chromosome 30"/>
</dbReference>
<dbReference type="OrthoDB" id="1918237at2759"/>
<evidence type="ECO:0000313" key="4">
    <source>
        <dbReference type="Proteomes" id="UP000825935"/>
    </source>
</evidence>
<feature type="coiled-coil region" evidence="1">
    <location>
        <begin position="306"/>
        <end position="413"/>
    </location>
</feature>
<dbReference type="PANTHER" id="PTHR12484">
    <property type="entry name" value="B-LYMPHOCYTE ANTIGEN-RELATED"/>
    <property type="match status" value="1"/>
</dbReference>
<feature type="region of interest" description="Disordered" evidence="2">
    <location>
        <begin position="435"/>
        <end position="498"/>
    </location>
</feature>
<feature type="compositionally biased region" description="Basic and acidic residues" evidence="2">
    <location>
        <begin position="446"/>
        <end position="498"/>
    </location>
</feature>
<comment type="caution">
    <text evidence="3">The sequence shown here is derived from an EMBL/GenBank/DDBJ whole genome shotgun (WGS) entry which is preliminary data.</text>
</comment>
<evidence type="ECO:0000256" key="2">
    <source>
        <dbReference type="SAM" id="MobiDB-lite"/>
    </source>
</evidence>
<sequence>MLKKRAASSSTSASPRMKSSTRPFISPSSSLSRCEAVELGHRGLSLVPRLRILLSFTRADLSVRPLDEWQLRQTLLSFLHDSLSISVSEKDLALHKHKNPQKRRSDEALASGVLYIWDVQLPFVLIYGLQALVGDVRIHKENADSILHEKEHIIINKLTGLELNLGNLRLRCHARPEDRDDFSALKQSWNVAYDALEMGSPDTMVLRGIPSQWLAELRVSSKASILVTHTILSQFGAIRNLDIQVNDSESLSCNIWVQFEHYSEFYDAILAFCGRSMVKEGSSFKANYEVSWDNDGYFTEASIRKRKFEQQRLEDLQRRQAATEARQAEIARRQAELARFEQEKREAERAQRLREEENWRRERESALADQEMLRQRQLEELKEERLRNERIQRERVQREEEQKTLEIRRREEQRRPEDKIHERKIIDVDERENWTKQNPRYASPETVKKTVPDMRKQVAKTGREESRQLGRTGRNDNEEWTQEHSRGSSKGDQEYSHDREYHSRLFQGHSSFGWADVIVEDSRDSDLQRWVLDTGPSPLKFVGFKLEANSAYSKRLGSVIVDDRWKL</sequence>
<name>A0A8T2R4D3_CERRI</name>
<feature type="compositionally biased region" description="Low complexity" evidence="2">
    <location>
        <begin position="7"/>
        <end position="28"/>
    </location>
</feature>
<gene>
    <name evidence="3" type="ORF">KP509_30G057300</name>
</gene>
<proteinExistence type="predicted"/>